<reference evidence="4" key="1">
    <citation type="submission" date="2019-05" db="EMBL/GenBank/DDBJ databases">
        <title>Annotation for the trematode Fasciolopsis buski.</title>
        <authorList>
            <person name="Choi Y.-J."/>
        </authorList>
    </citation>
    <scope>NUCLEOTIDE SEQUENCE</scope>
    <source>
        <strain evidence="4">HT</strain>
        <tissue evidence="4">Whole worm</tissue>
    </source>
</reference>
<dbReference type="Gene3D" id="3.30.70.980">
    <property type="match status" value="2"/>
</dbReference>
<feature type="domain" description="TACO1/YebC-like second and third" evidence="2">
    <location>
        <begin position="110"/>
        <end position="273"/>
    </location>
</feature>
<dbReference type="Pfam" id="PF01709">
    <property type="entry name" value="Transcrip_reg"/>
    <property type="match status" value="1"/>
</dbReference>
<organism evidence="4 5">
    <name type="scientific">Fasciolopsis buskii</name>
    <dbReference type="NCBI Taxonomy" id="27845"/>
    <lineage>
        <taxon>Eukaryota</taxon>
        <taxon>Metazoa</taxon>
        <taxon>Spiralia</taxon>
        <taxon>Lophotrochozoa</taxon>
        <taxon>Platyhelminthes</taxon>
        <taxon>Trematoda</taxon>
        <taxon>Digenea</taxon>
        <taxon>Plagiorchiida</taxon>
        <taxon>Echinostomata</taxon>
        <taxon>Echinostomatoidea</taxon>
        <taxon>Fasciolidae</taxon>
        <taxon>Fasciolopsis</taxon>
    </lineage>
</organism>
<dbReference type="InterPro" id="IPR026564">
    <property type="entry name" value="Transcrip_reg_TACO1-like_dom3"/>
</dbReference>
<evidence type="ECO:0000259" key="3">
    <source>
        <dbReference type="Pfam" id="PF20772"/>
    </source>
</evidence>
<dbReference type="Pfam" id="PF20772">
    <property type="entry name" value="TACO1_YebC_N"/>
    <property type="match status" value="1"/>
</dbReference>
<dbReference type="Gene3D" id="1.10.10.200">
    <property type="match status" value="1"/>
</dbReference>
<feature type="domain" description="TACO1/YebC-like N-terminal" evidence="3">
    <location>
        <begin position="36"/>
        <end position="102"/>
    </location>
</feature>
<dbReference type="AlphaFoldDB" id="A0A8E0VEF3"/>
<dbReference type="PANTHER" id="PTHR12532">
    <property type="entry name" value="TRANSLATIONAL ACTIVATOR OF CYTOCHROME C OXIDASE 1"/>
    <property type="match status" value="1"/>
</dbReference>
<evidence type="ECO:0000259" key="2">
    <source>
        <dbReference type="Pfam" id="PF01709"/>
    </source>
</evidence>
<evidence type="ECO:0000313" key="4">
    <source>
        <dbReference type="EMBL" id="KAA0183615.1"/>
    </source>
</evidence>
<dbReference type="Proteomes" id="UP000728185">
    <property type="component" value="Unassembled WGS sequence"/>
</dbReference>
<dbReference type="InterPro" id="IPR029072">
    <property type="entry name" value="YebC-like"/>
</dbReference>
<protein>
    <submittedName>
        <fullName evidence="4">Translational activator of cytochrome c oxidase</fullName>
    </submittedName>
</protein>
<comment type="similarity">
    <text evidence="1">Belongs to the TACO1 family.</text>
</comment>
<evidence type="ECO:0000313" key="5">
    <source>
        <dbReference type="Proteomes" id="UP000728185"/>
    </source>
</evidence>
<dbReference type="SUPFAM" id="SSF75625">
    <property type="entry name" value="YebC-like"/>
    <property type="match status" value="1"/>
</dbReference>
<accession>A0A8E0VEF3</accession>
<keyword evidence="5" id="KW-1185">Reference proteome</keyword>
<evidence type="ECO:0000256" key="1">
    <source>
        <dbReference type="ARBA" id="ARBA00008724"/>
    </source>
</evidence>
<dbReference type="GO" id="GO:0005739">
    <property type="term" value="C:mitochondrion"/>
    <property type="evidence" value="ECO:0007669"/>
    <property type="project" value="TreeGrafter"/>
</dbReference>
<dbReference type="EMBL" id="LUCM01011668">
    <property type="protein sequence ID" value="KAA0183615.1"/>
    <property type="molecule type" value="Genomic_DNA"/>
</dbReference>
<dbReference type="OrthoDB" id="2017544at2759"/>
<sequence length="280" mass="31287">MSVQRVLRLVGGFPSVGRIISCRDLPLEARRFAGHSHWQNVKHTKDANDKLKSKASSYYYRAVQTAIKGNRDPKLNQYLASVLAEAKANSIPSTTLQRALKAESTTDPYLVEVQAQGGLFILVESCAYPVTSERQKIASVVKKYGCFISPAIGRIAKDFFEHVGLVSVARDSNCPIKDIDEATNIGIEVGASDVDESISDGRNVFRFHCDPTEVEVLRKRLEEDHGISALSADDTYLPKSLVSVQPEVWENLREMYSKIREQHDSVDRIFDNVELKDSSR</sequence>
<comment type="caution">
    <text evidence="4">The sequence shown here is derived from an EMBL/GenBank/DDBJ whole genome shotgun (WGS) entry which is preliminary data.</text>
</comment>
<dbReference type="InterPro" id="IPR017856">
    <property type="entry name" value="Integrase-like_N"/>
</dbReference>
<proteinExistence type="inferred from homology"/>
<dbReference type="InterPro" id="IPR049083">
    <property type="entry name" value="TACO1_YebC_N"/>
</dbReference>
<dbReference type="InterPro" id="IPR002876">
    <property type="entry name" value="Transcrip_reg_TACO1-like"/>
</dbReference>
<name>A0A8E0VEF3_9TREM</name>
<dbReference type="PANTHER" id="PTHR12532:SF0">
    <property type="entry name" value="TRANSLATIONAL ACTIVATOR OF CYTOCHROME C OXIDASE 1"/>
    <property type="match status" value="1"/>
</dbReference>
<dbReference type="InterPro" id="IPR048300">
    <property type="entry name" value="TACO1_YebC-like_2nd/3rd_dom"/>
</dbReference>
<gene>
    <name evidence="4" type="ORF">FBUS_02032</name>
</gene>